<dbReference type="EMBL" id="LR593887">
    <property type="protein sequence ID" value="VTS04224.1"/>
    <property type="molecule type" value="Genomic_DNA"/>
</dbReference>
<evidence type="ECO:0000256" key="2">
    <source>
        <dbReference type="SAM" id="SignalP"/>
    </source>
</evidence>
<keyword evidence="6" id="KW-1185">Reference proteome</keyword>
<dbReference type="AlphaFoldDB" id="A0A6C2YPP1"/>
<dbReference type="Pfam" id="PF07587">
    <property type="entry name" value="PSD1"/>
    <property type="match status" value="1"/>
</dbReference>
<feature type="region of interest" description="Disordered" evidence="1">
    <location>
        <begin position="242"/>
        <end position="270"/>
    </location>
</feature>
<evidence type="ECO:0000313" key="5">
    <source>
        <dbReference type="EMBL" id="VIP03426.1"/>
    </source>
</evidence>
<dbReference type="Pfam" id="PF07583">
    <property type="entry name" value="PSCyt2"/>
    <property type="match status" value="1"/>
</dbReference>
<evidence type="ECO:0000259" key="4">
    <source>
        <dbReference type="Pfam" id="PF07587"/>
    </source>
</evidence>
<evidence type="ECO:0000259" key="3">
    <source>
        <dbReference type="Pfam" id="PF07583"/>
    </source>
</evidence>
<sequence length="533" mass="59707">MRSSLALVLLVLSGSIAFADSLSEQIDRIIRQQAGMVPISPPADDDEFLRRVTLDFAGRIPTEREIRAFRADRDPNKRPRTIDALTQGPEYAKQMASWMHQMWMERLGDHPAWQLYLQQAFATNRPWRTMAAEMLRGQSSNATDVGAVFFLAKRLENYGQVPVDHSALTRDIGRLFLGVDLRCAECHDHLTIPDYKQDDFVGLAAFTRNAALLDAKQPSIREKPLTEKLEFASVFTKVRKQSGPRIPGRSELTIPAQPKGSEFRIPPDAKAKTPGTLRFSPLEQLSVEITAADHRQFARNFVNRLWFALLGHGLVHPLDLHHRGNPPSHPQVLERLTDAFLASGTDIRELARIIARTDAYQRSSILPNGITQAAPEDRFVTALEKRLSAEQLFASVLRATGEWDRFHTPEMATERTALLARFQKAFANQPREPEESPEPSLRAALFLSNDPKFLDLLTPRPGNLVARLAAIAPESPAELAELAFLNVLSRSPDSQEQALVRQSLPSGPADVRLKAIQRLVWSLLTSTEFSVNH</sequence>
<feature type="domain" description="DUF1553" evidence="4">
    <location>
        <begin position="284"/>
        <end position="409"/>
    </location>
</feature>
<dbReference type="InterPro" id="IPR022655">
    <property type="entry name" value="DUF1553"/>
</dbReference>
<proteinExistence type="predicted"/>
<evidence type="ECO:0000256" key="1">
    <source>
        <dbReference type="SAM" id="MobiDB-lite"/>
    </source>
</evidence>
<feature type="chain" id="PRO_5036172813" description="DUF1549 domain-containing protein" evidence="2">
    <location>
        <begin position="20"/>
        <end position="533"/>
    </location>
</feature>
<dbReference type="InParanoid" id="A0A6C2YPP1"/>
<feature type="compositionally biased region" description="Basic and acidic residues" evidence="1">
    <location>
        <begin position="261"/>
        <end position="270"/>
    </location>
</feature>
<accession>A0A6C2YPP1</accession>
<organism evidence="5">
    <name type="scientific">Tuwongella immobilis</name>
    <dbReference type="NCBI Taxonomy" id="692036"/>
    <lineage>
        <taxon>Bacteria</taxon>
        <taxon>Pseudomonadati</taxon>
        <taxon>Planctomycetota</taxon>
        <taxon>Planctomycetia</taxon>
        <taxon>Gemmatales</taxon>
        <taxon>Gemmataceae</taxon>
        <taxon>Tuwongella</taxon>
    </lineage>
</organism>
<dbReference type="EMBL" id="LR586016">
    <property type="protein sequence ID" value="VIP03426.1"/>
    <property type="molecule type" value="Genomic_DNA"/>
</dbReference>
<name>A0A6C2YPP1_9BACT</name>
<dbReference type="RefSeq" id="WP_162658494.1">
    <property type="nucleotide sequence ID" value="NZ_LR593887.1"/>
</dbReference>
<evidence type="ECO:0000313" key="6">
    <source>
        <dbReference type="Proteomes" id="UP000464378"/>
    </source>
</evidence>
<dbReference type="Proteomes" id="UP000464378">
    <property type="component" value="Chromosome"/>
</dbReference>
<dbReference type="InterPro" id="IPR011444">
    <property type="entry name" value="DUF1549"/>
</dbReference>
<protein>
    <recommendedName>
        <fullName evidence="7">DUF1549 domain-containing protein</fullName>
    </recommendedName>
</protein>
<keyword evidence="2" id="KW-0732">Signal</keyword>
<gene>
    <name evidence="5" type="ORF">GMBLW1_05340</name>
</gene>
<feature type="signal peptide" evidence="2">
    <location>
        <begin position="1"/>
        <end position="19"/>
    </location>
</feature>
<dbReference type="PANTHER" id="PTHR35889:SF3">
    <property type="entry name" value="F-BOX DOMAIN-CONTAINING PROTEIN"/>
    <property type="match status" value="1"/>
</dbReference>
<feature type="domain" description="DUF1549" evidence="3">
    <location>
        <begin position="26"/>
        <end position="209"/>
    </location>
</feature>
<dbReference type="PANTHER" id="PTHR35889">
    <property type="entry name" value="CYCLOINULO-OLIGOSACCHARIDE FRUCTANOTRANSFERASE-RELATED"/>
    <property type="match status" value="1"/>
</dbReference>
<reference evidence="5" key="1">
    <citation type="submission" date="2019-04" db="EMBL/GenBank/DDBJ databases">
        <authorList>
            <consortium name="Science for Life Laboratories"/>
        </authorList>
    </citation>
    <scope>NUCLEOTIDE SEQUENCE</scope>
    <source>
        <strain evidence="5">MBLW1</strain>
    </source>
</reference>
<dbReference type="KEGG" id="tim:GMBLW1_05340"/>
<evidence type="ECO:0008006" key="7">
    <source>
        <dbReference type="Google" id="ProtNLM"/>
    </source>
</evidence>